<name>A0A828Y1L0_9LEPT</name>
<evidence type="ECO:0000313" key="2">
    <source>
        <dbReference type="Proteomes" id="UP000006339"/>
    </source>
</evidence>
<gene>
    <name evidence="1" type="ORF">LEP1GSC131_0743</name>
</gene>
<reference evidence="1" key="1">
    <citation type="submission" date="2012-10" db="EMBL/GenBank/DDBJ databases">
        <authorList>
            <person name="Harkins D.M."/>
            <person name="Durkin A.S."/>
            <person name="Brinkac L.M."/>
            <person name="Selengut J.D."/>
            <person name="Sanka R."/>
            <person name="DePew J."/>
            <person name="Purushe J."/>
            <person name="Picardeau M."/>
            <person name="Werts C."/>
            <person name="Goarant C."/>
            <person name="Vinetz J.M."/>
            <person name="Sutton G.G."/>
            <person name="Nelson W.C."/>
            <person name="Fouts D.E."/>
        </authorList>
    </citation>
    <scope>NUCLEOTIDE SEQUENCE [LARGE SCALE GENOMIC DNA]</scope>
    <source>
        <strain evidence="1">200802841</strain>
    </source>
</reference>
<accession>A0A828Y1L0</accession>
<evidence type="ECO:0000313" key="1">
    <source>
        <dbReference type="EMBL" id="EKO50671.1"/>
    </source>
</evidence>
<dbReference type="EMBL" id="AKWH02000056">
    <property type="protein sequence ID" value="EKO50671.1"/>
    <property type="molecule type" value="Genomic_DNA"/>
</dbReference>
<comment type="caution">
    <text evidence="1">The sequence shown here is derived from an EMBL/GenBank/DDBJ whole genome shotgun (WGS) entry which is preliminary data.</text>
</comment>
<protein>
    <submittedName>
        <fullName evidence="1">Uncharacterized protein</fullName>
    </submittedName>
</protein>
<keyword evidence="2" id="KW-1185">Reference proteome</keyword>
<proteinExistence type="predicted"/>
<sequence length="41" mass="4869">MSNSRYLGNYEKGFTVQWEYMNIKSKILKLNVKNLSVETLK</sequence>
<organism evidence="1 2">
    <name type="scientific">Leptospira kirschneri str. 200802841</name>
    <dbReference type="NCBI Taxonomy" id="1193047"/>
    <lineage>
        <taxon>Bacteria</taxon>
        <taxon>Pseudomonadati</taxon>
        <taxon>Spirochaetota</taxon>
        <taxon>Spirochaetia</taxon>
        <taxon>Leptospirales</taxon>
        <taxon>Leptospiraceae</taxon>
        <taxon>Leptospira</taxon>
    </lineage>
</organism>
<dbReference type="Proteomes" id="UP000006339">
    <property type="component" value="Unassembled WGS sequence"/>
</dbReference>
<dbReference type="AlphaFoldDB" id="A0A828Y1L0"/>